<evidence type="ECO:0000256" key="1">
    <source>
        <dbReference type="SAM" id="SignalP"/>
    </source>
</evidence>
<evidence type="ECO:0000259" key="2">
    <source>
        <dbReference type="PROSITE" id="PS51782"/>
    </source>
</evidence>
<dbReference type="InterPro" id="IPR036779">
    <property type="entry name" value="LysM_dom_sf"/>
</dbReference>
<evidence type="ECO:0000313" key="5">
    <source>
        <dbReference type="Proteomes" id="UP000276901"/>
    </source>
</evidence>
<protein>
    <submittedName>
        <fullName evidence="4">LysM domain-containing protein</fullName>
    </submittedName>
</protein>
<feature type="domain" description="LysM" evidence="2">
    <location>
        <begin position="131"/>
        <end position="175"/>
    </location>
</feature>
<proteinExistence type="predicted"/>
<organism evidence="3 6">
    <name type="scientific">Frederiksenia canicola</name>
    <dbReference type="NCBI Taxonomy" id="123824"/>
    <lineage>
        <taxon>Bacteria</taxon>
        <taxon>Pseudomonadati</taxon>
        <taxon>Pseudomonadota</taxon>
        <taxon>Gammaproteobacteria</taxon>
        <taxon>Pasteurellales</taxon>
        <taxon>Pasteurellaceae</taxon>
        <taxon>Frederiksenia</taxon>
    </lineage>
</organism>
<dbReference type="Proteomes" id="UP000276901">
    <property type="component" value="Unassembled WGS sequence"/>
</dbReference>
<evidence type="ECO:0000313" key="3">
    <source>
        <dbReference type="EMBL" id="QIM64427.1"/>
    </source>
</evidence>
<reference evidence="4 5" key="2">
    <citation type="submission" date="2018-11" db="EMBL/GenBank/DDBJ databases">
        <title>Genomic Encyclopedia of Type Strains, Phase IV (KMG-IV): sequencing the most valuable type-strain genomes for metagenomic binning, comparative biology and taxonomic classification.</title>
        <authorList>
            <person name="Goeker M."/>
        </authorList>
    </citation>
    <scope>NUCLEOTIDE SEQUENCE [LARGE SCALE GENOMIC DNA]</scope>
    <source>
        <strain evidence="4 5">DSM 25797</strain>
    </source>
</reference>
<reference evidence="3 6" key="1">
    <citation type="submission" date="2016-03" db="EMBL/GenBank/DDBJ databases">
        <authorList>
            <person name="Hansen M.J."/>
            <person name="Bojesen A.M."/>
            <person name="Planet P."/>
        </authorList>
    </citation>
    <scope>NUCLEOTIDE SEQUENCE [LARGE SCALE GENOMIC DNA]</scope>
    <source>
        <strain evidence="3 6">HPA 21</strain>
    </source>
</reference>
<dbReference type="PROSITE" id="PS51257">
    <property type="entry name" value="PROKAR_LIPOPROTEIN"/>
    <property type="match status" value="1"/>
</dbReference>
<feature type="signal peptide" evidence="1">
    <location>
        <begin position="1"/>
        <end position="28"/>
    </location>
</feature>
<name>A0AAE7C1V2_9PAST</name>
<evidence type="ECO:0000313" key="4">
    <source>
        <dbReference type="EMBL" id="RPE91953.1"/>
    </source>
</evidence>
<dbReference type="SMART" id="SM00257">
    <property type="entry name" value="LysM"/>
    <property type="match status" value="1"/>
</dbReference>
<keyword evidence="5" id="KW-1185">Reference proteome</keyword>
<dbReference type="AlphaFoldDB" id="A0AAE7C1V2"/>
<dbReference type="RefSeq" id="WP_123957358.1">
    <property type="nucleotide sequence ID" value="NZ_CP015029.1"/>
</dbReference>
<sequence length="176" mass="19186">MKKSFLLLPVIALGLSACSNTSSEQGTAADVTSVAMPDWQSTSVQPVEMPSTMNQPTYQPQVQTQIQLPVPIQPQYQPQAVPVNVQPVAQPTYQPNTMSASTEAIGNCQVVRDSNNTPVYAQIQKGCYTDSSYTVGKYDTVFLIAYLAGKNVSEIAALNNLTQPYQLRMGQILRLK</sequence>
<gene>
    <name evidence="3" type="ORF">A4G17_02685</name>
    <name evidence="4" type="ORF">EDC49_1750</name>
</gene>
<dbReference type="Proteomes" id="UP000502287">
    <property type="component" value="Chromosome"/>
</dbReference>
<dbReference type="Pfam" id="PF01476">
    <property type="entry name" value="LysM"/>
    <property type="match status" value="1"/>
</dbReference>
<keyword evidence="1" id="KW-0732">Signal</keyword>
<evidence type="ECO:0000313" key="6">
    <source>
        <dbReference type="Proteomes" id="UP000502287"/>
    </source>
</evidence>
<dbReference type="PROSITE" id="PS51782">
    <property type="entry name" value="LYSM"/>
    <property type="match status" value="1"/>
</dbReference>
<dbReference type="EMBL" id="CP015029">
    <property type="protein sequence ID" value="QIM64427.1"/>
    <property type="molecule type" value="Genomic_DNA"/>
</dbReference>
<dbReference type="EMBL" id="RKQT01000004">
    <property type="protein sequence ID" value="RPE91953.1"/>
    <property type="molecule type" value="Genomic_DNA"/>
</dbReference>
<dbReference type="SUPFAM" id="SSF54106">
    <property type="entry name" value="LysM domain"/>
    <property type="match status" value="1"/>
</dbReference>
<feature type="chain" id="PRO_5042005108" evidence="1">
    <location>
        <begin position="29"/>
        <end position="176"/>
    </location>
</feature>
<dbReference type="Gene3D" id="3.10.350.10">
    <property type="entry name" value="LysM domain"/>
    <property type="match status" value="1"/>
</dbReference>
<dbReference type="KEGG" id="fcl:A4G17_02685"/>
<accession>A0AAE7C1V2</accession>
<dbReference type="CDD" id="cd00118">
    <property type="entry name" value="LysM"/>
    <property type="match status" value="1"/>
</dbReference>
<dbReference type="InterPro" id="IPR018392">
    <property type="entry name" value="LysM"/>
</dbReference>